<organism evidence="1 2">
    <name type="scientific">Triticum urartu</name>
    <name type="common">Red wild einkorn</name>
    <name type="synonym">Crithodium urartu</name>
    <dbReference type="NCBI Taxonomy" id="4572"/>
    <lineage>
        <taxon>Eukaryota</taxon>
        <taxon>Viridiplantae</taxon>
        <taxon>Streptophyta</taxon>
        <taxon>Embryophyta</taxon>
        <taxon>Tracheophyta</taxon>
        <taxon>Spermatophyta</taxon>
        <taxon>Magnoliopsida</taxon>
        <taxon>Liliopsida</taxon>
        <taxon>Poales</taxon>
        <taxon>Poaceae</taxon>
        <taxon>BOP clade</taxon>
        <taxon>Pooideae</taxon>
        <taxon>Triticodae</taxon>
        <taxon>Triticeae</taxon>
        <taxon>Triticinae</taxon>
        <taxon>Triticum</taxon>
    </lineage>
</organism>
<evidence type="ECO:0000313" key="2">
    <source>
        <dbReference type="Proteomes" id="UP000015106"/>
    </source>
</evidence>
<protein>
    <submittedName>
        <fullName evidence="1">Uncharacterized protein</fullName>
    </submittedName>
</protein>
<dbReference type="Proteomes" id="UP000015106">
    <property type="component" value="Chromosome 2"/>
</dbReference>
<name>A0A8R7THF8_TRIUA</name>
<dbReference type="AlphaFoldDB" id="A0A8R7THF8"/>
<proteinExistence type="predicted"/>
<reference evidence="1" key="3">
    <citation type="submission" date="2022-06" db="UniProtKB">
        <authorList>
            <consortium name="EnsemblPlants"/>
        </authorList>
    </citation>
    <scope>IDENTIFICATION</scope>
</reference>
<keyword evidence="2" id="KW-1185">Reference proteome</keyword>
<dbReference type="Gramene" id="TuG1812G0200002838.01.T02">
    <property type="protein sequence ID" value="TuG1812G0200002838.01.T02"/>
    <property type="gene ID" value="TuG1812G0200002838.01"/>
</dbReference>
<dbReference type="EnsemblPlants" id="TuG1812G0200002838.01.T02">
    <property type="protein sequence ID" value="TuG1812G0200002838.01.T02"/>
    <property type="gene ID" value="TuG1812G0200002838.01"/>
</dbReference>
<sequence>MSCRFDLFWIEHMESNHGCPMPYREAEGHQHQCQPPQCGRKQADARELLDAFFFLNKFMVVMDLYLPNVLMQLAGRPCCSLCI</sequence>
<reference evidence="1" key="2">
    <citation type="submission" date="2018-03" db="EMBL/GenBank/DDBJ databases">
        <title>The Triticum urartu genome reveals the dynamic nature of wheat genome evolution.</title>
        <authorList>
            <person name="Ling H."/>
            <person name="Ma B."/>
            <person name="Shi X."/>
            <person name="Liu H."/>
            <person name="Dong L."/>
            <person name="Sun H."/>
            <person name="Cao Y."/>
            <person name="Gao Q."/>
            <person name="Zheng S."/>
            <person name="Li Y."/>
            <person name="Yu Y."/>
            <person name="Du H."/>
            <person name="Qi M."/>
            <person name="Li Y."/>
            <person name="Yu H."/>
            <person name="Cui Y."/>
            <person name="Wang N."/>
            <person name="Chen C."/>
            <person name="Wu H."/>
            <person name="Zhao Y."/>
            <person name="Zhang J."/>
            <person name="Li Y."/>
            <person name="Zhou W."/>
            <person name="Zhang B."/>
            <person name="Hu W."/>
            <person name="Eijk M."/>
            <person name="Tang J."/>
            <person name="Witsenboer H."/>
            <person name="Zhao S."/>
            <person name="Li Z."/>
            <person name="Zhang A."/>
            <person name="Wang D."/>
            <person name="Liang C."/>
        </authorList>
    </citation>
    <scope>NUCLEOTIDE SEQUENCE [LARGE SCALE GENOMIC DNA]</scope>
    <source>
        <strain evidence="1">cv. G1812</strain>
    </source>
</reference>
<accession>A0A8R7THF8</accession>
<reference evidence="2" key="1">
    <citation type="journal article" date="2013" name="Nature">
        <title>Draft genome of the wheat A-genome progenitor Triticum urartu.</title>
        <authorList>
            <person name="Ling H.Q."/>
            <person name="Zhao S."/>
            <person name="Liu D."/>
            <person name="Wang J."/>
            <person name="Sun H."/>
            <person name="Zhang C."/>
            <person name="Fan H."/>
            <person name="Li D."/>
            <person name="Dong L."/>
            <person name="Tao Y."/>
            <person name="Gao C."/>
            <person name="Wu H."/>
            <person name="Li Y."/>
            <person name="Cui Y."/>
            <person name="Guo X."/>
            <person name="Zheng S."/>
            <person name="Wang B."/>
            <person name="Yu K."/>
            <person name="Liang Q."/>
            <person name="Yang W."/>
            <person name="Lou X."/>
            <person name="Chen J."/>
            <person name="Feng M."/>
            <person name="Jian J."/>
            <person name="Zhang X."/>
            <person name="Luo G."/>
            <person name="Jiang Y."/>
            <person name="Liu J."/>
            <person name="Wang Z."/>
            <person name="Sha Y."/>
            <person name="Zhang B."/>
            <person name="Wu H."/>
            <person name="Tang D."/>
            <person name="Shen Q."/>
            <person name="Xue P."/>
            <person name="Zou S."/>
            <person name="Wang X."/>
            <person name="Liu X."/>
            <person name="Wang F."/>
            <person name="Yang Y."/>
            <person name="An X."/>
            <person name="Dong Z."/>
            <person name="Zhang K."/>
            <person name="Zhang X."/>
            <person name="Luo M.C."/>
            <person name="Dvorak J."/>
            <person name="Tong Y."/>
            <person name="Wang J."/>
            <person name="Yang H."/>
            <person name="Li Z."/>
            <person name="Wang D."/>
            <person name="Zhang A."/>
            <person name="Wang J."/>
        </authorList>
    </citation>
    <scope>NUCLEOTIDE SEQUENCE</scope>
    <source>
        <strain evidence="2">cv. G1812</strain>
    </source>
</reference>
<evidence type="ECO:0000313" key="1">
    <source>
        <dbReference type="EnsemblPlants" id="TuG1812G0200002838.01.T02"/>
    </source>
</evidence>